<organism evidence="1 2">
    <name type="scientific">Pseudomonas syringae pv. maculicola</name>
    <dbReference type="NCBI Taxonomy" id="59511"/>
    <lineage>
        <taxon>Bacteria</taxon>
        <taxon>Pseudomonadati</taxon>
        <taxon>Pseudomonadota</taxon>
        <taxon>Gammaproteobacteria</taxon>
        <taxon>Pseudomonadales</taxon>
        <taxon>Pseudomonadaceae</taxon>
        <taxon>Pseudomonas</taxon>
    </lineage>
</organism>
<accession>A0A3M2UFK1</accession>
<dbReference type="Proteomes" id="UP000282378">
    <property type="component" value="Unassembled WGS sequence"/>
</dbReference>
<name>A0A3M2UFK1_PSEYM</name>
<gene>
    <name evidence="1" type="ORF">APX70_04761</name>
</gene>
<evidence type="ECO:0000313" key="2">
    <source>
        <dbReference type="Proteomes" id="UP000282378"/>
    </source>
</evidence>
<dbReference type="AlphaFoldDB" id="A0A3M2UFK1"/>
<protein>
    <submittedName>
        <fullName evidence="1">Uncharacterized protein</fullName>
    </submittedName>
</protein>
<dbReference type="EMBL" id="RBNL01004721">
    <property type="protein sequence ID" value="RML25782.1"/>
    <property type="molecule type" value="Genomic_DNA"/>
</dbReference>
<reference evidence="1 2" key="1">
    <citation type="submission" date="2018-08" db="EMBL/GenBank/DDBJ databases">
        <title>Recombination of ecologically and evolutionarily significant loci maintains genetic cohesion in the Pseudomonas syringae species complex.</title>
        <authorList>
            <person name="Dillon M."/>
            <person name="Thakur S."/>
            <person name="Almeida R.N.D."/>
            <person name="Weir B.S."/>
            <person name="Guttman D.S."/>
        </authorList>
    </citation>
    <scope>NUCLEOTIDE SEQUENCE [LARGE SCALE GENOMIC DNA]</scope>
    <source>
        <strain evidence="1 2">88_10</strain>
    </source>
</reference>
<comment type="caution">
    <text evidence="1">The sequence shown here is derived from an EMBL/GenBank/DDBJ whole genome shotgun (WGS) entry which is preliminary data.</text>
</comment>
<proteinExistence type="predicted"/>
<evidence type="ECO:0000313" key="1">
    <source>
        <dbReference type="EMBL" id="RML25782.1"/>
    </source>
</evidence>
<feature type="non-terminal residue" evidence="1">
    <location>
        <position position="60"/>
    </location>
</feature>
<sequence>MLFHWGCAWWPQLRSYRMSRADDVANLFQRFGASSDGYLETDNSLDYQESSVSSTPSVAL</sequence>